<accession>A0AA41YQ45</accession>
<keyword evidence="7" id="KW-1185">Reference proteome</keyword>
<dbReference type="PIRSF" id="PIRSF033913">
    <property type="entry name" value="S-S_format_DsbB"/>
    <property type="match status" value="1"/>
</dbReference>
<keyword evidence="3 5" id="KW-1133">Transmembrane helix</keyword>
<evidence type="ECO:0000313" key="6">
    <source>
        <dbReference type="EMBL" id="MCW3474430.1"/>
    </source>
</evidence>
<dbReference type="EMBL" id="JAPDNT010000003">
    <property type="protein sequence ID" value="MCW3474430.1"/>
    <property type="molecule type" value="Genomic_DNA"/>
</dbReference>
<organism evidence="6 7">
    <name type="scientific">Limobrevibacterium gyesilva</name>
    <dbReference type="NCBI Taxonomy" id="2991712"/>
    <lineage>
        <taxon>Bacteria</taxon>
        <taxon>Pseudomonadati</taxon>
        <taxon>Pseudomonadota</taxon>
        <taxon>Alphaproteobacteria</taxon>
        <taxon>Acetobacterales</taxon>
        <taxon>Acetobacteraceae</taxon>
        <taxon>Limobrevibacterium</taxon>
    </lineage>
</organism>
<dbReference type="AlphaFoldDB" id="A0AA41YQ45"/>
<evidence type="ECO:0000256" key="1">
    <source>
        <dbReference type="ARBA" id="ARBA00004141"/>
    </source>
</evidence>
<protein>
    <submittedName>
        <fullName evidence="6">Disulfide bond formation protein B</fullName>
    </submittedName>
</protein>
<dbReference type="GO" id="GO:0016020">
    <property type="term" value="C:membrane"/>
    <property type="evidence" value="ECO:0007669"/>
    <property type="project" value="UniProtKB-SubCell"/>
</dbReference>
<reference evidence="6" key="1">
    <citation type="submission" date="2022-09" db="EMBL/GenBank/DDBJ databases">
        <title>Rhodovastum sp. nov. RN2-1 isolated from soil in Seongnam, South Korea.</title>
        <authorList>
            <person name="Le N.T."/>
        </authorList>
    </citation>
    <scope>NUCLEOTIDE SEQUENCE</scope>
    <source>
        <strain evidence="6">RN2-1</strain>
    </source>
</reference>
<dbReference type="InterPro" id="IPR024199">
    <property type="entry name" value="Uncharacterised_DsbB"/>
</dbReference>
<evidence type="ECO:0000256" key="3">
    <source>
        <dbReference type="ARBA" id="ARBA00022989"/>
    </source>
</evidence>
<dbReference type="InterPro" id="IPR003752">
    <property type="entry name" value="DiS_bond_form_DsbB/BdbC"/>
</dbReference>
<evidence type="ECO:0000256" key="4">
    <source>
        <dbReference type="ARBA" id="ARBA00023136"/>
    </source>
</evidence>
<evidence type="ECO:0000256" key="5">
    <source>
        <dbReference type="SAM" id="Phobius"/>
    </source>
</evidence>
<reference evidence="6" key="2">
    <citation type="submission" date="2022-10" db="EMBL/GenBank/DDBJ databases">
        <authorList>
            <person name="Trinh H.N."/>
        </authorList>
    </citation>
    <scope>NUCLEOTIDE SEQUENCE</scope>
    <source>
        <strain evidence="6">RN2-1</strain>
    </source>
</reference>
<gene>
    <name evidence="6" type="ORF">OL599_07525</name>
</gene>
<evidence type="ECO:0000313" key="7">
    <source>
        <dbReference type="Proteomes" id="UP001165679"/>
    </source>
</evidence>
<feature type="transmembrane region" description="Helical" evidence="5">
    <location>
        <begin position="140"/>
        <end position="160"/>
    </location>
</feature>
<comment type="caution">
    <text evidence="6">The sequence shown here is derived from an EMBL/GenBank/DDBJ whole genome shotgun (WGS) entry which is preliminary data.</text>
</comment>
<dbReference type="Gene3D" id="1.20.1550.10">
    <property type="entry name" value="DsbB-like"/>
    <property type="match status" value="1"/>
</dbReference>
<feature type="transmembrane region" description="Helical" evidence="5">
    <location>
        <begin position="67"/>
        <end position="88"/>
    </location>
</feature>
<dbReference type="GO" id="GO:0006457">
    <property type="term" value="P:protein folding"/>
    <property type="evidence" value="ECO:0007669"/>
    <property type="project" value="InterPro"/>
</dbReference>
<dbReference type="Proteomes" id="UP001165679">
    <property type="component" value="Unassembled WGS sequence"/>
</dbReference>
<keyword evidence="2 5" id="KW-0812">Transmembrane</keyword>
<name>A0AA41YQ45_9PROT</name>
<dbReference type="InterPro" id="IPR023380">
    <property type="entry name" value="DsbB-like_sf"/>
</dbReference>
<dbReference type="RefSeq" id="WP_264713059.1">
    <property type="nucleotide sequence ID" value="NZ_JAPDNT010000003.1"/>
</dbReference>
<proteinExistence type="predicted"/>
<evidence type="ECO:0000256" key="2">
    <source>
        <dbReference type="ARBA" id="ARBA00022692"/>
    </source>
</evidence>
<sequence length="166" mass="17331">MMIPRLKVALALSALTAAAALGIAFASEWYGGLVPCALCLIERWPYRIAIALGLVGLVLPRALARIALVLLALSILAGAAAASVHVGVEQQWWPSPLPECAAPKFATGSIADRLASMPAKPSKPCDEPIYLIPGLPVSMAAMNLIFALGFAGGIATFLWTTRRSAP</sequence>
<comment type="subcellular location">
    <subcellularLocation>
        <location evidence="1">Membrane</location>
        <topology evidence="1">Multi-pass membrane protein</topology>
    </subcellularLocation>
</comment>
<dbReference type="Pfam" id="PF02600">
    <property type="entry name" value="DsbB"/>
    <property type="match status" value="1"/>
</dbReference>
<dbReference type="GO" id="GO:0015035">
    <property type="term" value="F:protein-disulfide reductase activity"/>
    <property type="evidence" value="ECO:0007669"/>
    <property type="project" value="InterPro"/>
</dbReference>
<feature type="transmembrane region" description="Helical" evidence="5">
    <location>
        <begin position="44"/>
        <end position="60"/>
    </location>
</feature>
<dbReference type="SUPFAM" id="SSF158442">
    <property type="entry name" value="DsbB-like"/>
    <property type="match status" value="1"/>
</dbReference>
<keyword evidence="4 5" id="KW-0472">Membrane</keyword>